<dbReference type="AlphaFoldDB" id="A0AAN8IC58"/>
<feature type="compositionally biased region" description="Low complexity" evidence="1">
    <location>
        <begin position="202"/>
        <end position="211"/>
    </location>
</feature>
<reference evidence="2 3" key="1">
    <citation type="submission" date="2019-10" db="EMBL/GenBank/DDBJ databases">
        <title>Assembly and Annotation for the nematode Trichostrongylus colubriformis.</title>
        <authorList>
            <person name="Martin J."/>
        </authorList>
    </citation>
    <scope>NUCLEOTIDE SEQUENCE [LARGE SCALE GENOMIC DNA]</scope>
    <source>
        <strain evidence="2">G859</strain>
        <tissue evidence="2">Whole worm</tissue>
    </source>
</reference>
<proteinExistence type="predicted"/>
<protein>
    <submittedName>
        <fullName evidence="2">Uncharacterized protein</fullName>
    </submittedName>
</protein>
<evidence type="ECO:0000313" key="2">
    <source>
        <dbReference type="EMBL" id="KAK5968909.1"/>
    </source>
</evidence>
<dbReference type="Proteomes" id="UP001331761">
    <property type="component" value="Unassembled WGS sequence"/>
</dbReference>
<comment type="caution">
    <text evidence="2">The sequence shown here is derived from an EMBL/GenBank/DDBJ whole genome shotgun (WGS) entry which is preliminary data.</text>
</comment>
<keyword evidence="3" id="KW-1185">Reference proteome</keyword>
<organism evidence="2 3">
    <name type="scientific">Trichostrongylus colubriformis</name>
    <name type="common">Black scour worm</name>
    <dbReference type="NCBI Taxonomy" id="6319"/>
    <lineage>
        <taxon>Eukaryota</taxon>
        <taxon>Metazoa</taxon>
        <taxon>Ecdysozoa</taxon>
        <taxon>Nematoda</taxon>
        <taxon>Chromadorea</taxon>
        <taxon>Rhabditida</taxon>
        <taxon>Rhabditina</taxon>
        <taxon>Rhabditomorpha</taxon>
        <taxon>Strongyloidea</taxon>
        <taxon>Trichostrongylidae</taxon>
        <taxon>Trichostrongylus</taxon>
    </lineage>
</organism>
<evidence type="ECO:0000313" key="3">
    <source>
        <dbReference type="Proteomes" id="UP001331761"/>
    </source>
</evidence>
<accession>A0AAN8IC58</accession>
<evidence type="ECO:0000256" key="1">
    <source>
        <dbReference type="SAM" id="MobiDB-lite"/>
    </source>
</evidence>
<name>A0AAN8IC58_TRICO</name>
<sequence>MTNLSNADTRTTFPTFESQAFANWICSHLPKVASFRVENVEILDSYNCLHRAVSKSESVMKNRLPGIQKESSPLEFRRAASDANDFVKACAAFAESCELRRDYVIELLNVGMIQDAAANSQLGLFSTLKCGVLFRIQQFLNISTLIRSCVVQPDYKNDLRTCLEMMRTLYSNGSSFSKNIFGCPRKKSSEVSFSDELTTEIPSSLPRTSTPNRPPTRPGHKTVASTILESFEELRLEWVYNYVKSSEACYHSVSQFHLS</sequence>
<dbReference type="EMBL" id="WIXE01020848">
    <property type="protein sequence ID" value="KAK5968909.1"/>
    <property type="molecule type" value="Genomic_DNA"/>
</dbReference>
<feature type="region of interest" description="Disordered" evidence="1">
    <location>
        <begin position="195"/>
        <end position="221"/>
    </location>
</feature>
<gene>
    <name evidence="2" type="ORF">GCK32_008123</name>
</gene>